<dbReference type="GO" id="GO:0022857">
    <property type="term" value="F:transmembrane transporter activity"/>
    <property type="evidence" value="ECO:0007669"/>
    <property type="project" value="InterPro"/>
</dbReference>
<comment type="subcellular location">
    <subcellularLocation>
        <location evidence="1">Membrane</location>
        <topology evidence="1">Multi-pass membrane protein</topology>
    </subcellularLocation>
</comment>
<keyword evidence="2 5" id="KW-0812">Transmembrane</keyword>
<reference evidence="8" key="1">
    <citation type="submission" date="2022-11" db="UniProtKB">
        <authorList>
            <consortium name="WormBaseParasite"/>
        </authorList>
    </citation>
    <scope>IDENTIFICATION</scope>
</reference>
<dbReference type="PROSITE" id="PS50850">
    <property type="entry name" value="MFS"/>
    <property type="match status" value="1"/>
</dbReference>
<dbReference type="InterPro" id="IPR011701">
    <property type="entry name" value="MFS"/>
</dbReference>
<evidence type="ECO:0000256" key="1">
    <source>
        <dbReference type="ARBA" id="ARBA00004141"/>
    </source>
</evidence>
<sequence>MLGYFCTNYMRTNLGMTMTCMINSTALSLLENSSHPQTNFSSSSNCVYTDGTFNHINDYGGTLIWPTVTQDWLFTATFWGSLISTLPGGYFVVLTSPILLLGLSTLIIIFSTAIFPLLVFQTSEYLVFASRFLLGIGVGPILPAMDSLIVRWVPNSEKGLAVSIYTTGVQLSGALGIPFTVFMCASGWKWPAVYYITAAAAIVWLILFCTTVQNSPSESKFITDKERVYLEETIEETDVITKDDIPWKPMLTSIPLLACYACQFSNSVSLTLLQAYQPTFFKEILFLPVYENGIYCAITNIVLCIFKILWGIIMHEVANKFSHTTTCKLSQGFACIAAGIALVVLSYISSSGIGAASNGFYTSMVSIAPPFVGILSSISKMFALLGMLSTPYIVTAFRKEETIGEWRSIFFIIAGISLVTGILFLFFGKCEASSWAKSEKKHPEISHKYARHVSSIHVLH</sequence>
<feature type="transmembrane region" description="Helical" evidence="5">
    <location>
        <begin position="159"/>
        <end position="185"/>
    </location>
</feature>
<dbReference type="PANTHER" id="PTHR11662:SF405">
    <property type="entry name" value="PROTEIN CBG12249"/>
    <property type="match status" value="1"/>
</dbReference>
<protein>
    <submittedName>
        <fullName evidence="8">Major facilitator superfamily (MFS) profile domain-containing protein</fullName>
    </submittedName>
</protein>
<dbReference type="InterPro" id="IPR020846">
    <property type="entry name" value="MFS_dom"/>
</dbReference>
<feature type="transmembrane region" description="Helical" evidence="5">
    <location>
        <begin position="367"/>
        <end position="388"/>
    </location>
</feature>
<feature type="transmembrane region" description="Helical" evidence="5">
    <location>
        <begin position="132"/>
        <end position="153"/>
    </location>
</feature>
<keyword evidence="7" id="KW-1185">Reference proteome</keyword>
<feature type="transmembrane region" description="Helical" evidence="5">
    <location>
        <begin position="333"/>
        <end position="355"/>
    </location>
</feature>
<accession>A0A914E3A7</accession>
<dbReference type="Gene3D" id="1.20.1250.20">
    <property type="entry name" value="MFS general substrate transporter like domains"/>
    <property type="match status" value="2"/>
</dbReference>
<dbReference type="WBParaSite" id="ACRNAN_scaffold536.g15238.t2">
    <property type="protein sequence ID" value="ACRNAN_scaffold536.g15238.t2"/>
    <property type="gene ID" value="ACRNAN_scaffold536.g15238"/>
</dbReference>
<dbReference type="InterPro" id="IPR050382">
    <property type="entry name" value="MFS_Na/Anion_cotransporter"/>
</dbReference>
<feature type="transmembrane region" description="Helical" evidence="5">
    <location>
        <begin position="409"/>
        <end position="428"/>
    </location>
</feature>
<keyword evidence="4 5" id="KW-0472">Membrane</keyword>
<dbReference type="GO" id="GO:0016020">
    <property type="term" value="C:membrane"/>
    <property type="evidence" value="ECO:0007669"/>
    <property type="project" value="UniProtKB-SubCell"/>
</dbReference>
<proteinExistence type="predicted"/>
<feature type="transmembrane region" description="Helical" evidence="5">
    <location>
        <begin position="98"/>
        <end position="120"/>
    </location>
</feature>
<feature type="domain" description="Major facilitator superfamily (MFS) profile" evidence="6">
    <location>
        <begin position="1"/>
        <end position="432"/>
    </location>
</feature>
<dbReference type="InterPro" id="IPR036259">
    <property type="entry name" value="MFS_trans_sf"/>
</dbReference>
<dbReference type="Proteomes" id="UP000887540">
    <property type="component" value="Unplaced"/>
</dbReference>
<evidence type="ECO:0000256" key="5">
    <source>
        <dbReference type="SAM" id="Phobius"/>
    </source>
</evidence>
<keyword evidence="3 5" id="KW-1133">Transmembrane helix</keyword>
<name>A0A914E3A7_9BILA</name>
<evidence type="ECO:0000256" key="4">
    <source>
        <dbReference type="ARBA" id="ARBA00023136"/>
    </source>
</evidence>
<feature type="transmembrane region" description="Helical" evidence="5">
    <location>
        <begin position="72"/>
        <end position="92"/>
    </location>
</feature>
<organism evidence="7 8">
    <name type="scientific">Acrobeloides nanus</name>
    <dbReference type="NCBI Taxonomy" id="290746"/>
    <lineage>
        <taxon>Eukaryota</taxon>
        <taxon>Metazoa</taxon>
        <taxon>Ecdysozoa</taxon>
        <taxon>Nematoda</taxon>
        <taxon>Chromadorea</taxon>
        <taxon>Rhabditida</taxon>
        <taxon>Tylenchina</taxon>
        <taxon>Cephalobomorpha</taxon>
        <taxon>Cephaloboidea</taxon>
        <taxon>Cephalobidae</taxon>
        <taxon>Acrobeloides</taxon>
    </lineage>
</organism>
<feature type="transmembrane region" description="Helical" evidence="5">
    <location>
        <begin position="192"/>
        <end position="213"/>
    </location>
</feature>
<evidence type="ECO:0000256" key="2">
    <source>
        <dbReference type="ARBA" id="ARBA00022692"/>
    </source>
</evidence>
<dbReference type="Pfam" id="PF07690">
    <property type="entry name" value="MFS_1"/>
    <property type="match status" value="1"/>
</dbReference>
<dbReference type="SUPFAM" id="SSF103473">
    <property type="entry name" value="MFS general substrate transporter"/>
    <property type="match status" value="1"/>
</dbReference>
<dbReference type="GO" id="GO:0006820">
    <property type="term" value="P:monoatomic anion transport"/>
    <property type="evidence" value="ECO:0007669"/>
    <property type="project" value="TreeGrafter"/>
</dbReference>
<evidence type="ECO:0000259" key="6">
    <source>
        <dbReference type="PROSITE" id="PS50850"/>
    </source>
</evidence>
<dbReference type="AlphaFoldDB" id="A0A914E3A7"/>
<evidence type="ECO:0000256" key="3">
    <source>
        <dbReference type="ARBA" id="ARBA00022989"/>
    </source>
</evidence>
<evidence type="ECO:0000313" key="7">
    <source>
        <dbReference type="Proteomes" id="UP000887540"/>
    </source>
</evidence>
<evidence type="ECO:0000313" key="8">
    <source>
        <dbReference type="WBParaSite" id="ACRNAN_scaffold536.g15238.t2"/>
    </source>
</evidence>
<dbReference type="PANTHER" id="PTHR11662">
    <property type="entry name" value="SOLUTE CARRIER FAMILY 17"/>
    <property type="match status" value="1"/>
</dbReference>
<feature type="transmembrane region" description="Helical" evidence="5">
    <location>
        <begin position="292"/>
        <end position="313"/>
    </location>
</feature>